<feature type="domain" description="PAS" evidence="8">
    <location>
        <begin position="311"/>
        <end position="343"/>
    </location>
</feature>
<dbReference type="InterPro" id="IPR005467">
    <property type="entry name" value="His_kinase_dom"/>
</dbReference>
<dbReference type="PROSITE" id="PS50113">
    <property type="entry name" value="PAC"/>
    <property type="match status" value="3"/>
</dbReference>
<dbReference type="EMBL" id="LNQE01000606">
    <property type="protein sequence ID" value="KUG25761.1"/>
    <property type="molecule type" value="Genomic_DNA"/>
</dbReference>
<dbReference type="GO" id="GO:0000155">
    <property type="term" value="F:phosphorelay sensor kinase activity"/>
    <property type="evidence" value="ECO:0007669"/>
    <property type="project" value="InterPro"/>
</dbReference>
<dbReference type="InterPro" id="IPR003661">
    <property type="entry name" value="HisK_dim/P_dom"/>
</dbReference>
<dbReference type="InterPro" id="IPR052162">
    <property type="entry name" value="Sensor_kinase/Photoreceptor"/>
</dbReference>
<dbReference type="Pfam" id="PF00512">
    <property type="entry name" value="HisKA"/>
    <property type="match status" value="1"/>
</dbReference>
<dbReference type="InterPro" id="IPR013655">
    <property type="entry name" value="PAS_fold_3"/>
</dbReference>
<evidence type="ECO:0000256" key="6">
    <source>
        <dbReference type="SAM" id="Coils"/>
    </source>
</evidence>
<evidence type="ECO:0000259" key="8">
    <source>
        <dbReference type="PROSITE" id="PS50112"/>
    </source>
</evidence>
<protein>
    <recommendedName>
        <fullName evidence="2">histidine kinase</fullName>
        <ecNumber evidence="2">2.7.13.3</ecNumber>
    </recommendedName>
</protein>
<feature type="domain" description="PAC" evidence="9">
    <location>
        <begin position="100"/>
        <end position="150"/>
    </location>
</feature>
<dbReference type="Pfam" id="PF08447">
    <property type="entry name" value="PAS_3"/>
    <property type="match status" value="1"/>
</dbReference>
<dbReference type="InterPro" id="IPR000014">
    <property type="entry name" value="PAS"/>
</dbReference>
<dbReference type="Pfam" id="PF13426">
    <property type="entry name" value="PAS_9"/>
    <property type="match status" value="2"/>
</dbReference>
<feature type="domain" description="PAC" evidence="9">
    <location>
        <begin position="226"/>
        <end position="277"/>
    </location>
</feature>
<evidence type="ECO:0000259" key="9">
    <source>
        <dbReference type="PROSITE" id="PS50113"/>
    </source>
</evidence>
<feature type="domain" description="PAC" evidence="9">
    <location>
        <begin position="354"/>
        <end position="407"/>
    </location>
</feature>
<evidence type="ECO:0000256" key="3">
    <source>
        <dbReference type="ARBA" id="ARBA00022553"/>
    </source>
</evidence>
<dbReference type="Gene3D" id="2.10.70.100">
    <property type="match status" value="1"/>
</dbReference>
<evidence type="ECO:0000256" key="5">
    <source>
        <dbReference type="ARBA" id="ARBA00022777"/>
    </source>
</evidence>
<evidence type="ECO:0000256" key="1">
    <source>
        <dbReference type="ARBA" id="ARBA00000085"/>
    </source>
</evidence>
<dbReference type="Pfam" id="PF02518">
    <property type="entry name" value="HATPase_c"/>
    <property type="match status" value="1"/>
</dbReference>
<dbReference type="AlphaFoldDB" id="A0A0W8FY67"/>
<keyword evidence="3" id="KW-0597">Phosphoprotein</keyword>
<comment type="caution">
    <text evidence="10">The sequence shown here is derived from an EMBL/GenBank/DDBJ whole genome shotgun (WGS) entry which is preliminary data.</text>
</comment>
<dbReference type="SMART" id="SM00387">
    <property type="entry name" value="HATPase_c"/>
    <property type="match status" value="1"/>
</dbReference>
<evidence type="ECO:0000313" key="10">
    <source>
        <dbReference type="EMBL" id="KUG25761.1"/>
    </source>
</evidence>
<dbReference type="InterPro" id="IPR035965">
    <property type="entry name" value="PAS-like_dom_sf"/>
</dbReference>
<dbReference type="PROSITE" id="PS50109">
    <property type="entry name" value="HIS_KIN"/>
    <property type="match status" value="1"/>
</dbReference>
<keyword evidence="5 10" id="KW-0418">Kinase</keyword>
<evidence type="ECO:0000259" key="7">
    <source>
        <dbReference type="PROSITE" id="PS50109"/>
    </source>
</evidence>
<dbReference type="SUPFAM" id="SSF55874">
    <property type="entry name" value="ATPase domain of HSP90 chaperone/DNA topoisomerase II/histidine kinase"/>
    <property type="match status" value="1"/>
</dbReference>
<reference evidence="10" key="1">
    <citation type="journal article" date="2015" name="Proc. Natl. Acad. Sci. U.S.A.">
        <title>Networks of energetic and metabolic interactions define dynamics in microbial communities.</title>
        <authorList>
            <person name="Embree M."/>
            <person name="Liu J.K."/>
            <person name="Al-Bassam M.M."/>
            <person name="Zengler K."/>
        </authorList>
    </citation>
    <scope>NUCLEOTIDE SEQUENCE</scope>
</reference>
<dbReference type="InterPro" id="IPR003594">
    <property type="entry name" value="HATPase_dom"/>
</dbReference>
<dbReference type="Gene3D" id="3.30.565.10">
    <property type="entry name" value="Histidine kinase-like ATPase, C-terminal domain"/>
    <property type="match status" value="1"/>
</dbReference>
<dbReference type="SMART" id="SM00091">
    <property type="entry name" value="PAS"/>
    <property type="match status" value="3"/>
</dbReference>
<sequence length="640" mass="73376">MTLIIGKILYDQEGTGRLFSSLKNSEEKFRTLVEHAFDGIYMMTEKNYTYVNERFCELTGYSSEELTSADFDFNLLLTEKSKEIVSQRYLTRKRGETLPVTYEMEILTKNGMVKEVELSTASIGSKENLQIIGIMRDITDRKKSEEELKAAKERMQILVEGTPHLFFYVQDTKANVNYISPSIEKITGHSVEEWLGQRHWFTTDSPINDEARRRTYASLSGVINTDPILAEIYHADGNTLLLEIYEKPIFEGNKVVGLQGVAHDVTKQKIAEEQLRKLNTRLQTAIEGANIGIWDQDFTTNKVVRLGRWGEMLGYSTSEIDSEFTSWKELIHPDDMEAVKQSIIAHETGNVNEFKVEHRLRTKDGDYKWILNWGKVYQRDEKGKPLKASGIHLDIDERKRAELEIKNAKEQAENANQLKSEFLAQISHEIRSPLNAVLNFSQLIKEEFKGKLKEELEVSFSGIESASKRVIRTIDLILNMSELQLGTYEVTKRKLDLTTILSNIRKEYLNLAKSKNLELRFISNYEKAEIYSDEYAVNQIFANLVDNAIKYTNKGYVEISLSKNENDSYSVKITDSGIGISQEYLPEIFEAFSQEERGYSRRFEGSGLGMSLVKKYCELINAEIHIESKRGKGATFTVVL</sequence>
<evidence type="ECO:0000256" key="2">
    <source>
        <dbReference type="ARBA" id="ARBA00012438"/>
    </source>
</evidence>
<dbReference type="InterPro" id="IPR036890">
    <property type="entry name" value="HATPase_C_sf"/>
</dbReference>
<dbReference type="InterPro" id="IPR004358">
    <property type="entry name" value="Sig_transdc_His_kin-like_C"/>
</dbReference>
<dbReference type="InterPro" id="IPR001610">
    <property type="entry name" value="PAC"/>
</dbReference>
<keyword evidence="4" id="KW-0808">Transferase</keyword>
<feature type="domain" description="PAS" evidence="8">
    <location>
        <begin position="151"/>
        <end position="226"/>
    </location>
</feature>
<gene>
    <name evidence="10" type="ORF">ASZ90_004411</name>
</gene>
<feature type="coiled-coil region" evidence="6">
    <location>
        <begin position="391"/>
        <end position="425"/>
    </location>
</feature>
<proteinExistence type="predicted"/>
<dbReference type="PROSITE" id="PS50112">
    <property type="entry name" value="PAS"/>
    <property type="match status" value="3"/>
</dbReference>
<dbReference type="SUPFAM" id="SSF47384">
    <property type="entry name" value="Homodimeric domain of signal transducing histidine kinase"/>
    <property type="match status" value="1"/>
</dbReference>
<accession>A0A0W8FY67</accession>
<feature type="domain" description="PAS" evidence="8">
    <location>
        <begin position="25"/>
        <end position="95"/>
    </location>
</feature>
<dbReference type="SMART" id="SM00086">
    <property type="entry name" value="PAC"/>
    <property type="match status" value="3"/>
</dbReference>
<dbReference type="InterPro" id="IPR000700">
    <property type="entry name" value="PAS-assoc_C"/>
</dbReference>
<dbReference type="PANTHER" id="PTHR43304:SF1">
    <property type="entry name" value="PAC DOMAIN-CONTAINING PROTEIN"/>
    <property type="match status" value="1"/>
</dbReference>
<dbReference type="CDD" id="cd00130">
    <property type="entry name" value="PAS"/>
    <property type="match status" value="3"/>
</dbReference>
<dbReference type="SUPFAM" id="SSF55785">
    <property type="entry name" value="PYP-like sensor domain (PAS domain)"/>
    <property type="match status" value="3"/>
</dbReference>
<dbReference type="PRINTS" id="PR00344">
    <property type="entry name" value="BCTRLSENSOR"/>
</dbReference>
<dbReference type="Gene3D" id="1.10.287.130">
    <property type="match status" value="1"/>
</dbReference>
<comment type="catalytic activity">
    <reaction evidence="1">
        <text>ATP + protein L-histidine = ADP + protein N-phospho-L-histidine.</text>
        <dbReference type="EC" id="2.7.13.3"/>
    </reaction>
</comment>
<dbReference type="SMART" id="SM00388">
    <property type="entry name" value="HisKA"/>
    <property type="match status" value="1"/>
</dbReference>
<dbReference type="EC" id="2.7.13.3" evidence="2"/>
<dbReference type="Gene3D" id="3.30.450.20">
    <property type="entry name" value="PAS domain"/>
    <property type="match status" value="3"/>
</dbReference>
<evidence type="ECO:0000256" key="4">
    <source>
        <dbReference type="ARBA" id="ARBA00022679"/>
    </source>
</evidence>
<feature type="domain" description="Histidine kinase" evidence="7">
    <location>
        <begin position="425"/>
        <end position="640"/>
    </location>
</feature>
<dbReference type="NCBIfam" id="TIGR00229">
    <property type="entry name" value="sensory_box"/>
    <property type="match status" value="3"/>
</dbReference>
<dbReference type="InterPro" id="IPR036097">
    <property type="entry name" value="HisK_dim/P_sf"/>
</dbReference>
<dbReference type="PANTHER" id="PTHR43304">
    <property type="entry name" value="PHYTOCHROME-LIKE PROTEIN CPH1"/>
    <property type="match status" value="1"/>
</dbReference>
<organism evidence="10">
    <name type="scientific">hydrocarbon metagenome</name>
    <dbReference type="NCBI Taxonomy" id="938273"/>
    <lineage>
        <taxon>unclassified sequences</taxon>
        <taxon>metagenomes</taxon>
        <taxon>ecological metagenomes</taxon>
    </lineage>
</organism>
<keyword evidence="6" id="KW-0175">Coiled coil</keyword>
<name>A0A0W8FY67_9ZZZZ</name>
<dbReference type="CDD" id="cd00082">
    <property type="entry name" value="HisKA"/>
    <property type="match status" value="1"/>
</dbReference>